<organism evidence="3 4">
    <name type="scientific">Venturia effusa</name>
    <dbReference type="NCBI Taxonomy" id="50376"/>
    <lineage>
        <taxon>Eukaryota</taxon>
        <taxon>Fungi</taxon>
        <taxon>Dikarya</taxon>
        <taxon>Ascomycota</taxon>
        <taxon>Pezizomycotina</taxon>
        <taxon>Dothideomycetes</taxon>
        <taxon>Pleosporomycetidae</taxon>
        <taxon>Venturiales</taxon>
        <taxon>Venturiaceae</taxon>
        <taxon>Venturia</taxon>
    </lineage>
</organism>
<sequence length="215" mass="23240">MKLTAILLLSILTTATAKKHRLCCCAGKDDCGLLVCDATATQEAVDYNPKRYIRSSSDWDKVDGAPIGGTTNWFYAAESPNDDSYLGGDEVSDLCDKVTDHTKRSSRCFTPKNGRDWRNPNAPAPATPPTGPPLHKRPRPPKIKGRDVEAEAEADSSASVDLVAREVNNPVPHAAIPAWVGGQNGGSNVYYEPPTPTSLKTPKFPGDADRWPSCY</sequence>
<dbReference type="Proteomes" id="UP000316270">
    <property type="component" value="Chromosome 13"/>
</dbReference>
<keyword evidence="4" id="KW-1185">Reference proteome</keyword>
<dbReference type="AlphaFoldDB" id="A0A517LIZ0"/>
<protein>
    <submittedName>
        <fullName evidence="3">Uncharacterized protein</fullName>
    </submittedName>
</protein>
<proteinExistence type="predicted"/>
<feature type="chain" id="PRO_5022057934" evidence="2">
    <location>
        <begin position="18"/>
        <end position="215"/>
    </location>
</feature>
<evidence type="ECO:0000313" key="3">
    <source>
        <dbReference type="EMBL" id="QDS75615.1"/>
    </source>
</evidence>
<accession>A0A517LIZ0</accession>
<feature type="compositionally biased region" description="Pro residues" evidence="1">
    <location>
        <begin position="122"/>
        <end position="132"/>
    </location>
</feature>
<evidence type="ECO:0000256" key="1">
    <source>
        <dbReference type="SAM" id="MobiDB-lite"/>
    </source>
</evidence>
<feature type="signal peptide" evidence="2">
    <location>
        <begin position="1"/>
        <end position="17"/>
    </location>
</feature>
<gene>
    <name evidence="3" type="ORF">FKW77_006605</name>
</gene>
<keyword evidence="2" id="KW-0732">Signal</keyword>
<feature type="compositionally biased region" description="Basic and acidic residues" evidence="1">
    <location>
        <begin position="206"/>
        <end position="215"/>
    </location>
</feature>
<feature type="region of interest" description="Disordered" evidence="1">
    <location>
        <begin position="104"/>
        <end position="157"/>
    </location>
</feature>
<evidence type="ECO:0000313" key="4">
    <source>
        <dbReference type="Proteomes" id="UP000316270"/>
    </source>
</evidence>
<feature type="compositionally biased region" description="Basic residues" evidence="1">
    <location>
        <begin position="134"/>
        <end position="143"/>
    </location>
</feature>
<reference evidence="3 4" key="1">
    <citation type="submission" date="2019-07" db="EMBL/GenBank/DDBJ databases">
        <title>Finished genome of Venturia effusa.</title>
        <authorList>
            <person name="Young C.A."/>
            <person name="Cox M.P."/>
            <person name="Ganley A.R.D."/>
            <person name="David W.J."/>
        </authorList>
    </citation>
    <scope>NUCLEOTIDE SEQUENCE [LARGE SCALE GENOMIC DNA]</scope>
    <source>
        <strain evidence="4">albino</strain>
    </source>
</reference>
<feature type="region of interest" description="Disordered" evidence="1">
    <location>
        <begin position="191"/>
        <end position="215"/>
    </location>
</feature>
<dbReference type="EMBL" id="CP042197">
    <property type="protein sequence ID" value="QDS75615.1"/>
    <property type="molecule type" value="Genomic_DNA"/>
</dbReference>
<name>A0A517LIZ0_9PEZI</name>
<evidence type="ECO:0000256" key="2">
    <source>
        <dbReference type="SAM" id="SignalP"/>
    </source>
</evidence>